<name>A0A7J0E1E2_9ERIC</name>
<dbReference type="EMBL" id="BJWL01000001">
    <property type="protein sequence ID" value="GFY80218.1"/>
    <property type="molecule type" value="Genomic_DNA"/>
</dbReference>
<evidence type="ECO:0000313" key="1">
    <source>
        <dbReference type="EMBL" id="GFY80218.1"/>
    </source>
</evidence>
<organism evidence="1 2">
    <name type="scientific">Actinidia rufa</name>
    <dbReference type="NCBI Taxonomy" id="165716"/>
    <lineage>
        <taxon>Eukaryota</taxon>
        <taxon>Viridiplantae</taxon>
        <taxon>Streptophyta</taxon>
        <taxon>Embryophyta</taxon>
        <taxon>Tracheophyta</taxon>
        <taxon>Spermatophyta</taxon>
        <taxon>Magnoliopsida</taxon>
        <taxon>eudicotyledons</taxon>
        <taxon>Gunneridae</taxon>
        <taxon>Pentapetalae</taxon>
        <taxon>asterids</taxon>
        <taxon>Ericales</taxon>
        <taxon>Actinidiaceae</taxon>
        <taxon>Actinidia</taxon>
    </lineage>
</organism>
<accession>A0A7J0E1E2</accession>
<proteinExistence type="predicted"/>
<dbReference type="Proteomes" id="UP000585474">
    <property type="component" value="Unassembled WGS sequence"/>
</dbReference>
<dbReference type="AlphaFoldDB" id="A0A7J0E1E2"/>
<gene>
    <name evidence="1" type="ORF">Acr_01g0000270</name>
</gene>
<sequence length="48" mass="5077">MLVGFCGFGFSGSSSPGWLGIVLIASCQRWVQWGVLGGCLWLVFVALA</sequence>
<reference evidence="1 2" key="1">
    <citation type="submission" date="2019-07" db="EMBL/GenBank/DDBJ databases">
        <title>De Novo Assembly of kiwifruit Actinidia rufa.</title>
        <authorList>
            <person name="Sugita-Konishi S."/>
            <person name="Sato K."/>
            <person name="Mori E."/>
            <person name="Abe Y."/>
            <person name="Kisaki G."/>
            <person name="Hamano K."/>
            <person name="Suezawa K."/>
            <person name="Otani M."/>
            <person name="Fukuda T."/>
            <person name="Manabe T."/>
            <person name="Gomi K."/>
            <person name="Tabuchi M."/>
            <person name="Akimitsu K."/>
            <person name="Kataoka I."/>
        </authorList>
    </citation>
    <scope>NUCLEOTIDE SEQUENCE [LARGE SCALE GENOMIC DNA]</scope>
    <source>
        <strain evidence="2">cv. Fuchu</strain>
    </source>
</reference>
<protein>
    <submittedName>
        <fullName evidence="1">Uncharacterized protein</fullName>
    </submittedName>
</protein>
<evidence type="ECO:0000313" key="2">
    <source>
        <dbReference type="Proteomes" id="UP000585474"/>
    </source>
</evidence>
<keyword evidence="2" id="KW-1185">Reference proteome</keyword>
<comment type="caution">
    <text evidence="1">The sequence shown here is derived from an EMBL/GenBank/DDBJ whole genome shotgun (WGS) entry which is preliminary data.</text>
</comment>